<dbReference type="GO" id="GO:0005737">
    <property type="term" value="C:cytoplasm"/>
    <property type="evidence" value="ECO:0007669"/>
    <property type="project" value="TreeGrafter"/>
</dbReference>
<dbReference type="PANTHER" id="PTHR43441">
    <property type="entry name" value="RIBOSOMAL-PROTEIN-SERINE ACETYLTRANSFERASE"/>
    <property type="match status" value="1"/>
</dbReference>
<keyword evidence="3" id="KW-1185">Reference proteome</keyword>
<dbReference type="InterPro" id="IPR000182">
    <property type="entry name" value="GNAT_dom"/>
</dbReference>
<proteinExistence type="predicted"/>
<dbReference type="EMBL" id="JACCBJ010000001">
    <property type="protein sequence ID" value="NYD73603.1"/>
    <property type="molecule type" value="Genomic_DNA"/>
</dbReference>
<protein>
    <submittedName>
        <fullName evidence="2">RimJ/RimL family protein N-acetyltransferase</fullName>
    </submittedName>
</protein>
<comment type="caution">
    <text evidence="2">The sequence shown here is derived from an EMBL/GenBank/DDBJ whole genome shotgun (WGS) entry which is preliminary data.</text>
</comment>
<dbReference type="SUPFAM" id="SSF55729">
    <property type="entry name" value="Acyl-CoA N-acyltransferases (Nat)"/>
    <property type="match status" value="1"/>
</dbReference>
<organism evidence="2 3">
    <name type="scientific">Leifsonia soli</name>
    <dbReference type="NCBI Taxonomy" id="582665"/>
    <lineage>
        <taxon>Bacteria</taxon>
        <taxon>Bacillati</taxon>
        <taxon>Actinomycetota</taxon>
        <taxon>Actinomycetes</taxon>
        <taxon>Micrococcales</taxon>
        <taxon>Microbacteriaceae</taxon>
        <taxon>Leifsonia</taxon>
    </lineage>
</organism>
<reference evidence="2 3" key="1">
    <citation type="submission" date="2020-07" db="EMBL/GenBank/DDBJ databases">
        <title>Sequencing the genomes of 1000 actinobacteria strains.</title>
        <authorList>
            <person name="Klenk H.-P."/>
        </authorList>
    </citation>
    <scope>NUCLEOTIDE SEQUENCE [LARGE SCALE GENOMIC DNA]</scope>
    <source>
        <strain evidence="2 3">DSM 23871</strain>
    </source>
</reference>
<dbReference type="PANTHER" id="PTHR43441:SF10">
    <property type="entry name" value="ACETYLTRANSFERASE"/>
    <property type="match status" value="1"/>
</dbReference>
<evidence type="ECO:0000259" key="1">
    <source>
        <dbReference type="PROSITE" id="PS51186"/>
    </source>
</evidence>
<keyword evidence="2" id="KW-0808">Transferase</keyword>
<dbReference type="PROSITE" id="PS51186">
    <property type="entry name" value="GNAT"/>
    <property type="match status" value="1"/>
</dbReference>
<feature type="domain" description="N-acetyltransferase" evidence="1">
    <location>
        <begin position="15"/>
        <end position="178"/>
    </location>
</feature>
<dbReference type="InterPro" id="IPR051908">
    <property type="entry name" value="Ribosomal_N-acetyltransferase"/>
</dbReference>
<name>A0A852SY41_9MICO</name>
<evidence type="ECO:0000313" key="2">
    <source>
        <dbReference type="EMBL" id="NYD73603.1"/>
    </source>
</evidence>
<dbReference type="RefSeq" id="WP_179455215.1">
    <property type="nucleotide sequence ID" value="NZ_BAAAPX010000001.1"/>
</dbReference>
<gene>
    <name evidence="2" type="ORF">BJ963_001122</name>
</gene>
<sequence>MTAPVLTMRLATPRLVLDAPTDDDVPDVLAACQDPATQRWVPLPSPYTRESAEFFVRSYCPHGLASRQYTVWAVRARGDGRLLGALEVRRDEHPGSASLGCWSGPWARGQGYMREALGAVARYALDPDGLGFERLNWEYVPGNEASRRLAEAAGFGFGDGIRTVVSLHGELREARVGRLSRDGVGR</sequence>
<dbReference type="Pfam" id="PF13302">
    <property type="entry name" value="Acetyltransf_3"/>
    <property type="match status" value="1"/>
</dbReference>
<dbReference type="InterPro" id="IPR016181">
    <property type="entry name" value="Acyl_CoA_acyltransferase"/>
</dbReference>
<dbReference type="GO" id="GO:0008999">
    <property type="term" value="F:protein-N-terminal-alanine acetyltransferase activity"/>
    <property type="evidence" value="ECO:0007669"/>
    <property type="project" value="TreeGrafter"/>
</dbReference>
<evidence type="ECO:0000313" key="3">
    <source>
        <dbReference type="Proteomes" id="UP000589620"/>
    </source>
</evidence>
<dbReference type="GO" id="GO:1990189">
    <property type="term" value="F:protein N-terminal-serine acetyltransferase activity"/>
    <property type="evidence" value="ECO:0007669"/>
    <property type="project" value="TreeGrafter"/>
</dbReference>
<dbReference type="Proteomes" id="UP000589620">
    <property type="component" value="Unassembled WGS sequence"/>
</dbReference>
<dbReference type="Gene3D" id="3.40.630.30">
    <property type="match status" value="1"/>
</dbReference>
<dbReference type="AlphaFoldDB" id="A0A852SY41"/>
<accession>A0A852SY41</accession>